<gene>
    <name evidence="1" type="ordered locus">PMT9312_0339</name>
</gene>
<sequence>MQIYYYLFILGSATPEFLFVRPGDYVAIKNKENCKDTKEKNENYWVGQVIDCIGGARNPNSWTLFQVANIDNGEITIINADIVEKILKTSES</sequence>
<reference evidence="2" key="1">
    <citation type="submission" date="2005-07" db="EMBL/GenBank/DDBJ databases">
        <title>Complete sequence of Prochlorococcus marinus str. MIT 9312.</title>
        <authorList>
            <consortium name="US DOE Joint Genome Institute"/>
            <person name="Copeland A."/>
            <person name="Lucas S."/>
            <person name="Lapidus A."/>
            <person name="Barry K."/>
            <person name="Detter J.C."/>
            <person name="Glavina T."/>
            <person name="Hammon N."/>
            <person name="Israni S."/>
            <person name="Pitluck S."/>
            <person name="Thiel J."/>
            <person name="Schmutz J."/>
            <person name="Larimer F."/>
            <person name="Land M."/>
            <person name="Kyrpides N."/>
            <person name="Lykidis A."/>
            <person name="Richardson P."/>
        </authorList>
    </citation>
    <scope>NUCLEOTIDE SEQUENCE [LARGE SCALE GENOMIC DNA]</scope>
    <source>
        <strain evidence="2">MIT 9312</strain>
    </source>
</reference>
<organism evidence="1 2">
    <name type="scientific">Prochlorococcus marinus (strain MIT 9312)</name>
    <dbReference type="NCBI Taxonomy" id="74546"/>
    <lineage>
        <taxon>Bacteria</taxon>
        <taxon>Bacillati</taxon>
        <taxon>Cyanobacteriota</taxon>
        <taxon>Cyanophyceae</taxon>
        <taxon>Synechococcales</taxon>
        <taxon>Prochlorococcaceae</taxon>
        <taxon>Prochlorococcus</taxon>
    </lineage>
</organism>
<accession>Q31CJ5</accession>
<evidence type="ECO:0000313" key="1">
    <source>
        <dbReference type="EMBL" id="ABB49400.1"/>
    </source>
</evidence>
<dbReference type="HOGENOM" id="CLU_155948_2_0_3"/>
<evidence type="ECO:0000313" key="2">
    <source>
        <dbReference type="Proteomes" id="UP000002715"/>
    </source>
</evidence>
<dbReference type="InterPro" id="IPR021453">
    <property type="entry name" value="DUF3104"/>
</dbReference>
<dbReference type="eggNOG" id="ENOG502ZRC1">
    <property type="taxonomic scope" value="Bacteria"/>
</dbReference>
<dbReference type="KEGG" id="pmi:PMT9312_0339"/>
<evidence type="ECO:0008006" key="3">
    <source>
        <dbReference type="Google" id="ProtNLM"/>
    </source>
</evidence>
<dbReference type="AlphaFoldDB" id="Q31CJ5"/>
<dbReference type="Proteomes" id="UP000002715">
    <property type="component" value="Chromosome"/>
</dbReference>
<proteinExistence type="predicted"/>
<dbReference type="Pfam" id="PF11302">
    <property type="entry name" value="DUF3104"/>
    <property type="match status" value="1"/>
</dbReference>
<dbReference type="EMBL" id="CP000111">
    <property type="protein sequence ID" value="ABB49400.1"/>
    <property type="molecule type" value="Genomic_DNA"/>
</dbReference>
<name>Q31CJ5_PROM9</name>
<protein>
    <recommendedName>
        <fullName evidence="3">DUF3104 domain-containing protein</fullName>
    </recommendedName>
</protein>